<reference evidence="6 7" key="1">
    <citation type="submission" date="2021-02" db="EMBL/GenBank/DDBJ databases">
        <title>FDA dAtabase for Regulatory Grade micrObial Sequences (FDA-ARGOS): Supporting development and validation of Infectious Disease Dx tests.</title>
        <authorList>
            <person name="Minogue T."/>
            <person name="Wolcott M."/>
            <person name="Wasieloski L."/>
            <person name="Aguilar W."/>
            <person name="Moore D."/>
            <person name="Jaissle J."/>
            <person name="Tallon L."/>
            <person name="Sadzewicz L."/>
            <person name="Zhao X."/>
            <person name="Boylan J."/>
            <person name="Ott S."/>
            <person name="Bowen H."/>
            <person name="Vavikolanu K."/>
            <person name="Mehta A."/>
            <person name="Aluvathingal J."/>
            <person name="Nadendla S."/>
            <person name="Yan Y."/>
            <person name="Sichtig H."/>
        </authorList>
    </citation>
    <scope>NUCLEOTIDE SEQUENCE [LARGE SCALE GENOMIC DNA]</scope>
    <source>
        <strain evidence="6 7">FDAARGOS_1272</strain>
    </source>
</reference>
<keyword evidence="1" id="KW-0805">Transcription regulation</keyword>
<dbReference type="InterPro" id="IPR050204">
    <property type="entry name" value="AraC_XylS_family_regulators"/>
</dbReference>
<evidence type="ECO:0000256" key="3">
    <source>
        <dbReference type="ARBA" id="ARBA00023163"/>
    </source>
</evidence>
<feature type="region of interest" description="Disordered" evidence="4">
    <location>
        <begin position="181"/>
        <end position="212"/>
    </location>
</feature>
<evidence type="ECO:0000256" key="2">
    <source>
        <dbReference type="ARBA" id="ARBA00023125"/>
    </source>
</evidence>
<evidence type="ECO:0000313" key="7">
    <source>
        <dbReference type="Proteomes" id="UP000625568"/>
    </source>
</evidence>
<name>A0A892IIP4_9BURK</name>
<dbReference type="GO" id="GO:0003700">
    <property type="term" value="F:DNA-binding transcription factor activity"/>
    <property type="evidence" value="ECO:0007669"/>
    <property type="project" value="InterPro"/>
</dbReference>
<evidence type="ECO:0000259" key="5">
    <source>
        <dbReference type="PROSITE" id="PS01124"/>
    </source>
</evidence>
<dbReference type="PROSITE" id="PS01124">
    <property type="entry name" value="HTH_ARAC_FAMILY_2"/>
    <property type="match status" value="1"/>
</dbReference>
<dbReference type="GO" id="GO:0043565">
    <property type="term" value="F:sequence-specific DNA binding"/>
    <property type="evidence" value="ECO:0007669"/>
    <property type="project" value="InterPro"/>
</dbReference>
<accession>A0A892IIP4</accession>
<keyword evidence="7" id="KW-1185">Reference proteome</keyword>
<gene>
    <name evidence="6" type="ORF">I6K02_20530</name>
</gene>
<keyword evidence="3" id="KW-0804">Transcription</keyword>
<dbReference type="Gene3D" id="1.10.10.60">
    <property type="entry name" value="Homeodomain-like"/>
    <property type="match status" value="1"/>
</dbReference>
<evidence type="ECO:0000256" key="4">
    <source>
        <dbReference type="SAM" id="MobiDB-lite"/>
    </source>
</evidence>
<dbReference type="SMART" id="SM00342">
    <property type="entry name" value="HTH_ARAC"/>
    <property type="match status" value="1"/>
</dbReference>
<dbReference type="InterPro" id="IPR018062">
    <property type="entry name" value="HTH_AraC-typ_CS"/>
</dbReference>
<proteinExistence type="predicted"/>
<dbReference type="PANTHER" id="PTHR46796">
    <property type="entry name" value="HTH-TYPE TRANSCRIPTIONAL ACTIVATOR RHAS-RELATED"/>
    <property type="match status" value="1"/>
</dbReference>
<protein>
    <submittedName>
        <fullName evidence="6">Helix-turn-helix domain-containing protein</fullName>
    </submittedName>
</protein>
<dbReference type="PROSITE" id="PS00041">
    <property type="entry name" value="HTH_ARAC_FAMILY_1"/>
    <property type="match status" value="1"/>
</dbReference>
<dbReference type="GeneID" id="93130679"/>
<dbReference type="InterPro" id="IPR018060">
    <property type="entry name" value="HTH_AraC"/>
</dbReference>
<dbReference type="RefSeq" id="WP_052688604.1">
    <property type="nucleotide sequence ID" value="NZ_CABVPR010000016.1"/>
</dbReference>
<dbReference type="Pfam" id="PF12833">
    <property type="entry name" value="HTH_18"/>
    <property type="match status" value="1"/>
</dbReference>
<sequence length="212" mass="23236">MQGFDVRANDVHELPALLAFIDFGYARRYNGFRPEPIGDVAAFISERSDGMCAKRWLLREAFLDSDDYRCVADVLRRSETYGMVSFLLCHDGKLGAVVPKYGLSAAHFRRVFRSALGMPPKTALKAWRLARAVLAIIERRGAITEVAMDLGYASPSHLSSDFRAAMGLSLTRLLDLSDRQQGRSSEAKGNIHSVLPGDDDESAGVGVAERGG</sequence>
<dbReference type="InterPro" id="IPR009057">
    <property type="entry name" value="Homeodomain-like_sf"/>
</dbReference>
<dbReference type="Proteomes" id="UP000625568">
    <property type="component" value="Chromosome 2"/>
</dbReference>
<organism evidence="6 7">
    <name type="scientific">Burkholderia dolosa</name>
    <dbReference type="NCBI Taxonomy" id="152500"/>
    <lineage>
        <taxon>Bacteria</taxon>
        <taxon>Pseudomonadati</taxon>
        <taxon>Pseudomonadota</taxon>
        <taxon>Betaproteobacteria</taxon>
        <taxon>Burkholderiales</taxon>
        <taxon>Burkholderiaceae</taxon>
        <taxon>Burkholderia</taxon>
        <taxon>Burkholderia cepacia complex</taxon>
    </lineage>
</organism>
<evidence type="ECO:0000256" key="1">
    <source>
        <dbReference type="ARBA" id="ARBA00023015"/>
    </source>
</evidence>
<dbReference type="AlphaFoldDB" id="A0A892IIP4"/>
<evidence type="ECO:0000313" key="6">
    <source>
        <dbReference type="EMBL" id="QRO80690.1"/>
    </source>
</evidence>
<dbReference type="SUPFAM" id="SSF46689">
    <property type="entry name" value="Homeodomain-like"/>
    <property type="match status" value="1"/>
</dbReference>
<keyword evidence="2" id="KW-0238">DNA-binding</keyword>
<dbReference type="EMBL" id="CP069483">
    <property type="protein sequence ID" value="QRO80690.1"/>
    <property type="molecule type" value="Genomic_DNA"/>
</dbReference>
<feature type="domain" description="HTH araC/xylS-type" evidence="5">
    <location>
        <begin position="78"/>
        <end position="176"/>
    </location>
</feature>